<dbReference type="InterPro" id="IPR001387">
    <property type="entry name" value="Cro/C1-type_HTH"/>
</dbReference>
<evidence type="ECO:0000259" key="3">
    <source>
        <dbReference type="PROSITE" id="PS50943"/>
    </source>
</evidence>
<name>A0A6B2NSR2_9RHOB</name>
<dbReference type="Pfam" id="PF01381">
    <property type="entry name" value="HTH_3"/>
    <property type="match status" value="1"/>
</dbReference>
<organism evidence="4">
    <name type="scientific">Ruegeria sp. PrR005</name>
    <dbReference type="NCBI Taxonomy" id="2706882"/>
    <lineage>
        <taxon>Bacteria</taxon>
        <taxon>Pseudomonadati</taxon>
        <taxon>Pseudomonadota</taxon>
        <taxon>Alphaproteobacteria</taxon>
        <taxon>Rhodobacterales</taxon>
        <taxon>Roseobacteraceae</taxon>
        <taxon>Ruegeria</taxon>
    </lineage>
</organism>
<dbReference type="CDD" id="cd02209">
    <property type="entry name" value="cupin_XRE_C"/>
    <property type="match status" value="1"/>
</dbReference>
<dbReference type="PROSITE" id="PS50943">
    <property type="entry name" value="HTH_CROC1"/>
    <property type="match status" value="1"/>
</dbReference>
<dbReference type="PANTHER" id="PTHR46797">
    <property type="entry name" value="HTH-TYPE TRANSCRIPTIONAL REGULATOR"/>
    <property type="match status" value="1"/>
</dbReference>
<dbReference type="SUPFAM" id="SSF51182">
    <property type="entry name" value="RmlC-like cupins"/>
    <property type="match status" value="1"/>
</dbReference>
<dbReference type="EMBL" id="JAAGOX010000017">
    <property type="protein sequence ID" value="NDW45637.1"/>
    <property type="molecule type" value="Genomic_DNA"/>
</dbReference>
<evidence type="ECO:0000256" key="2">
    <source>
        <dbReference type="SAM" id="MobiDB-lite"/>
    </source>
</evidence>
<evidence type="ECO:0000256" key="1">
    <source>
        <dbReference type="ARBA" id="ARBA00023125"/>
    </source>
</evidence>
<reference evidence="4" key="1">
    <citation type="submission" date="2020-02" db="EMBL/GenBank/DDBJ databases">
        <title>Delineation of the pyrene-degrading pathway in Roseobacter clade bacteria by genomic analysis.</title>
        <authorList>
            <person name="Zhou H."/>
            <person name="Wang H."/>
        </authorList>
    </citation>
    <scope>NUCLEOTIDE SEQUENCE</scope>
    <source>
        <strain evidence="4">PrR005</strain>
    </source>
</reference>
<dbReference type="SUPFAM" id="SSF47413">
    <property type="entry name" value="lambda repressor-like DNA-binding domains"/>
    <property type="match status" value="1"/>
</dbReference>
<dbReference type="AlphaFoldDB" id="A0A6B2NSR2"/>
<dbReference type="RefSeq" id="WP_164129986.1">
    <property type="nucleotide sequence ID" value="NZ_JAAGOX010000017.1"/>
</dbReference>
<dbReference type="PANTHER" id="PTHR46797:SF20">
    <property type="entry name" value="BLR4304 PROTEIN"/>
    <property type="match status" value="1"/>
</dbReference>
<dbReference type="InterPro" id="IPR050807">
    <property type="entry name" value="TransReg_Diox_bact_type"/>
</dbReference>
<dbReference type="InterPro" id="IPR014710">
    <property type="entry name" value="RmlC-like_jellyroll"/>
</dbReference>
<evidence type="ECO:0000313" key="4">
    <source>
        <dbReference type="EMBL" id="NDW45637.1"/>
    </source>
</evidence>
<dbReference type="GO" id="GO:0003677">
    <property type="term" value="F:DNA binding"/>
    <property type="evidence" value="ECO:0007669"/>
    <property type="project" value="UniProtKB-KW"/>
</dbReference>
<dbReference type="SMART" id="SM00530">
    <property type="entry name" value="HTH_XRE"/>
    <property type="match status" value="1"/>
</dbReference>
<dbReference type="InterPro" id="IPR011051">
    <property type="entry name" value="RmlC_Cupin_sf"/>
</dbReference>
<sequence length="200" mass="22048">MQKILNDLKPSPTATETSLGARVRQIRKTRKWTLKELSDRTGLAISTISKMERGEISLTYDRFMRLAQGLGLDVGELFDAEAEGFAHGTITVTRAGEAPIHRSATYDYDMLASDVSGKHMVPMVGRIKAHSFAAFEDFISHPGEEFIYVLAGEVTVFLKGRDTITLRQGDSIYFDSGIGHAYVSVGDQDAMVLGVCWKPT</sequence>
<proteinExistence type="predicted"/>
<accession>A0A6B2NSR2</accession>
<dbReference type="Pfam" id="PF07883">
    <property type="entry name" value="Cupin_2"/>
    <property type="match status" value="1"/>
</dbReference>
<feature type="domain" description="HTH cro/C1-type" evidence="3">
    <location>
        <begin position="23"/>
        <end position="77"/>
    </location>
</feature>
<keyword evidence="1" id="KW-0238">DNA-binding</keyword>
<dbReference type="Gene3D" id="1.10.260.40">
    <property type="entry name" value="lambda repressor-like DNA-binding domains"/>
    <property type="match status" value="1"/>
</dbReference>
<dbReference type="InterPro" id="IPR013096">
    <property type="entry name" value="Cupin_2"/>
</dbReference>
<dbReference type="InterPro" id="IPR010982">
    <property type="entry name" value="Lambda_DNA-bd_dom_sf"/>
</dbReference>
<dbReference type="GO" id="GO:0003700">
    <property type="term" value="F:DNA-binding transcription factor activity"/>
    <property type="evidence" value="ECO:0007669"/>
    <property type="project" value="TreeGrafter"/>
</dbReference>
<comment type="caution">
    <text evidence="4">The sequence shown here is derived from an EMBL/GenBank/DDBJ whole genome shotgun (WGS) entry which is preliminary data.</text>
</comment>
<dbReference type="Gene3D" id="2.60.120.10">
    <property type="entry name" value="Jelly Rolls"/>
    <property type="match status" value="1"/>
</dbReference>
<protein>
    <submittedName>
        <fullName evidence="4">Helix-turn-helix domain-containing protein</fullName>
    </submittedName>
</protein>
<dbReference type="GO" id="GO:0005829">
    <property type="term" value="C:cytosol"/>
    <property type="evidence" value="ECO:0007669"/>
    <property type="project" value="TreeGrafter"/>
</dbReference>
<dbReference type="CDD" id="cd00093">
    <property type="entry name" value="HTH_XRE"/>
    <property type="match status" value="1"/>
</dbReference>
<gene>
    <name evidence="4" type="ORF">G0P99_11770</name>
</gene>
<feature type="region of interest" description="Disordered" evidence="2">
    <location>
        <begin position="1"/>
        <end position="20"/>
    </location>
</feature>